<name>A0A4V5MW89_9ACTN</name>
<dbReference type="OrthoDB" id="8782062at2"/>
<feature type="region of interest" description="Disordered" evidence="1">
    <location>
        <begin position="75"/>
        <end position="100"/>
    </location>
</feature>
<organism evidence="2 3">
    <name type="scientific">Actinacidiphila oryziradicis</name>
    <dbReference type="NCBI Taxonomy" id="2571141"/>
    <lineage>
        <taxon>Bacteria</taxon>
        <taxon>Bacillati</taxon>
        <taxon>Actinomycetota</taxon>
        <taxon>Actinomycetes</taxon>
        <taxon>Kitasatosporales</taxon>
        <taxon>Streptomycetaceae</taxon>
        <taxon>Actinacidiphila</taxon>
    </lineage>
</organism>
<reference evidence="2 3" key="1">
    <citation type="submission" date="2019-04" db="EMBL/GenBank/DDBJ databases">
        <title>Streptomyces oryziradicis sp. nov., a novel actinomycete isolated from rhizosphere soil of rice (Oryza sativa L.).</title>
        <authorList>
            <person name="Li C."/>
        </authorList>
    </citation>
    <scope>NUCLEOTIDE SEQUENCE [LARGE SCALE GENOMIC DNA]</scope>
    <source>
        <strain evidence="2 3">NEAU-C40</strain>
    </source>
</reference>
<sequence>MLPLEACRSIWSSATAGTGSPTPTRADEISIPEAAARLGVLDAAVRYQVRVGRLPAHRTPSGRIAIPWNDQVEAQLRADLDRAKHPGPTGPGKRSSSPRA</sequence>
<evidence type="ECO:0000313" key="2">
    <source>
        <dbReference type="EMBL" id="TJZ94948.1"/>
    </source>
</evidence>
<evidence type="ECO:0000313" key="3">
    <source>
        <dbReference type="Proteomes" id="UP000305778"/>
    </source>
</evidence>
<evidence type="ECO:0008006" key="4">
    <source>
        <dbReference type="Google" id="ProtNLM"/>
    </source>
</evidence>
<comment type="caution">
    <text evidence="2">The sequence shown here is derived from an EMBL/GenBank/DDBJ whole genome shotgun (WGS) entry which is preliminary data.</text>
</comment>
<dbReference type="AlphaFoldDB" id="A0A4V5MW89"/>
<dbReference type="Proteomes" id="UP000305778">
    <property type="component" value="Unassembled WGS sequence"/>
</dbReference>
<evidence type="ECO:0000256" key="1">
    <source>
        <dbReference type="SAM" id="MobiDB-lite"/>
    </source>
</evidence>
<accession>A0A4V5MW89</accession>
<dbReference type="RefSeq" id="WP_136731121.1">
    <property type="nucleotide sequence ID" value="NZ_SUMC01000195.1"/>
</dbReference>
<keyword evidence="3" id="KW-1185">Reference proteome</keyword>
<gene>
    <name evidence="2" type="ORF">FCI23_52750</name>
</gene>
<dbReference type="EMBL" id="SUMC01000195">
    <property type="protein sequence ID" value="TJZ94948.1"/>
    <property type="molecule type" value="Genomic_DNA"/>
</dbReference>
<proteinExistence type="predicted"/>
<protein>
    <recommendedName>
        <fullName evidence="4">Helix-turn-helix domain-containing protein</fullName>
    </recommendedName>
</protein>